<proteinExistence type="predicted"/>
<reference evidence="2 3" key="1">
    <citation type="submission" date="2022-03" db="EMBL/GenBank/DDBJ databases">
        <title>Complete genome sequence of Lysobacter capsici VKM B-2533 and Lysobacter gummosus 10.1.1, promising sources of lytic agents.</title>
        <authorList>
            <person name="Tarlachkov S.V."/>
            <person name="Kudryakova I.V."/>
            <person name="Afoshin A.S."/>
            <person name="Leontyevskaya E.A."/>
            <person name="Leontyevskaya N.V."/>
        </authorList>
    </citation>
    <scope>NUCLEOTIDE SEQUENCE [LARGE SCALE GENOMIC DNA]</scope>
    <source>
        <strain evidence="2 3">10.1.1</strain>
    </source>
</reference>
<accession>A0ABY3X8Z3</accession>
<protein>
    <submittedName>
        <fullName evidence="2">Lipocalin-like domain-containing protein</fullName>
    </submittedName>
</protein>
<feature type="domain" description="Lipocalin-like" evidence="1">
    <location>
        <begin position="33"/>
        <end position="149"/>
    </location>
</feature>
<dbReference type="Pfam" id="PF13924">
    <property type="entry name" value="Lipocalin_5"/>
    <property type="match status" value="1"/>
</dbReference>
<dbReference type="InterPro" id="IPR024311">
    <property type="entry name" value="Lipocalin-like"/>
</dbReference>
<dbReference type="PROSITE" id="PS51257">
    <property type="entry name" value="PROKAR_LIPOPROTEIN"/>
    <property type="match status" value="1"/>
</dbReference>
<evidence type="ECO:0000313" key="3">
    <source>
        <dbReference type="Proteomes" id="UP000829194"/>
    </source>
</evidence>
<dbReference type="Proteomes" id="UP000829194">
    <property type="component" value="Chromosome"/>
</dbReference>
<gene>
    <name evidence="2" type="ORF">MOV92_21790</name>
</gene>
<evidence type="ECO:0000259" key="1">
    <source>
        <dbReference type="Pfam" id="PF13924"/>
    </source>
</evidence>
<organism evidence="2 3">
    <name type="scientific">Lysobacter gummosus</name>
    <dbReference type="NCBI Taxonomy" id="262324"/>
    <lineage>
        <taxon>Bacteria</taxon>
        <taxon>Pseudomonadati</taxon>
        <taxon>Pseudomonadota</taxon>
        <taxon>Gammaproteobacteria</taxon>
        <taxon>Lysobacterales</taxon>
        <taxon>Lysobacteraceae</taxon>
        <taxon>Lysobacter</taxon>
    </lineage>
</organism>
<keyword evidence="3" id="KW-1185">Reference proteome</keyword>
<name>A0ABY3X8Z3_9GAMM</name>
<sequence>MKAGIVVSVIASLLVGCATTPGAKSGSLASRLVGTWQVMELVDTDLAGKAVRPYGEHPVGYIVYDATGHMHVQVMRTPATPPFADGDQKGSDREVRGAYDGYIAYFGTYRVDEAQGQVIHQVQGSLMPSYTGTDQTRPIKLVGDELIIEGDTAGGHFYRRLRRVK</sequence>
<dbReference type="RefSeq" id="WP_187313067.1">
    <property type="nucleotide sequence ID" value="NZ_CP011131.1"/>
</dbReference>
<evidence type="ECO:0000313" key="2">
    <source>
        <dbReference type="EMBL" id="UNP29069.1"/>
    </source>
</evidence>
<dbReference type="EMBL" id="CP093547">
    <property type="protein sequence ID" value="UNP29069.1"/>
    <property type="molecule type" value="Genomic_DNA"/>
</dbReference>